<dbReference type="OrthoDB" id="553279at2759"/>
<reference evidence="2" key="1">
    <citation type="journal article" date="2020" name="bioRxiv">
        <title>Comparative genomics of Chlamydomonas.</title>
        <authorList>
            <person name="Craig R.J."/>
            <person name="Hasan A.R."/>
            <person name="Ness R.W."/>
            <person name="Keightley P.D."/>
        </authorList>
    </citation>
    <scope>NUCLEOTIDE SEQUENCE</scope>
    <source>
        <strain evidence="2">CCAP 11/70</strain>
    </source>
</reference>
<evidence type="ECO:0000256" key="1">
    <source>
        <dbReference type="SAM" id="MobiDB-lite"/>
    </source>
</evidence>
<feature type="compositionally biased region" description="Low complexity" evidence="1">
    <location>
        <begin position="419"/>
        <end position="432"/>
    </location>
</feature>
<feature type="region of interest" description="Disordered" evidence="1">
    <location>
        <begin position="1193"/>
        <end position="1216"/>
    </location>
</feature>
<feature type="region of interest" description="Disordered" evidence="1">
    <location>
        <begin position="783"/>
        <end position="806"/>
    </location>
</feature>
<feature type="compositionally biased region" description="Gly residues" evidence="1">
    <location>
        <begin position="351"/>
        <end position="364"/>
    </location>
</feature>
<evidence type="ECO:0000313" key="2">
    <source>
        <dbReference type="EMBL" id="KAG2494806.1"/>
    </source>
</evidence>
<name>A0A835Y2M4_9CHLO</name>
<dbReference type="AlphaFoldDB" id="A0A835Y2M4"/>
<feature type="compositionally biased region" description="Low complexity" evidence="1">
    <location>
        <begin position="446"/>
        <end position="477"/>
    </location>
</feature>
<feature type="compositionally biased region" description="Low complexity" evidence="1">
    <location>
        <begin position="1204"/>
        <end position="1216"/>
    </location>
</feature>
<gene>
    <name evidence="2" type="ORF">HYH03_007049</name>
</gene>
<feature type="region of interest" description="Disordered" evidence="1">
    <location>
        <begin position="1085"/>
        <end position="1109"/>
    </location>
</feature>
<accession>A0A835Y2M4</accession>
<feature type="compositionally biased region" description="Gly residues" evidence="1">
    <location>
        <begin position="478"/>
        <end position="491"/>
    </location>
</feature>
<sequence length="1216" mass="124870">MADVARFLSPPTHIQAAAAGAGEACSRRAQQALQRAHTRAAAQCDRERYAVVLAYAEAMGQAAKSDVQRLSYMLTTRGLTSEGAAWGGCWAAGLPQLRRVVGLLRPELASSEAWDRLGKLALAEEAGKVPHKGFEDVLRAAATGLLLLHGIPSAALEPWGGEGQGPEPLACAGVALLRMCMVPQDSMDTPFNCREDPHWVERPPPGMLHYLLCHGPLPSGPGTGHDADGPPLFARYSPAHLSWLFGHLREHTPAYLSESKLYNAVAARETAEAADRPSAAAAPSQDELEEMSYETVVLHTAWSTLAAAMVGRPGGNPTGVVAGHGAPASPLIGRMLSASGPFHHGADARGGSDGSGRGDGGGGAFALRREEARREARDAAAVGRGGGGASAPVRCGVPRCCLFDFLWWPAEGAGSCTDAAAAPGSGPQPSSAPGGGAGGAGGSPGRTGPHGPDGTAEEAAAARPGACGVAAGPSGSTGSSGRGSGGAGGGPDAPEPWEAELPWLAWLGRQGLLEAPASAQGVVARLTAALAVTEQQALFLLSMLPPGSPLLEQHVTALVAAVTGPGVNARTMQLEASRRAELAARPGLKGVISDLAADRLPVSLYAEVAEELRPGLLAEQPGTWGRLLRAREVAEEEPHAVQAARLALLGLASLPLSKIPNAALKVWRLALTGYEVDRLASAARRQLGARCVAHTAAAEAPAHAAWAKPADTGHLLFLQFAALAMDPATSARSAVEGPHAVEGLNPVEGLARGMAALALQALAPAALDRLWRSAHGAAGTAAAGGWGAVASSGPAGVREERPGCKGGRDDMTLAGALAAGCGAGADAVAFAHRSPPAGMAATAEVEARGGEAQAEAEADWGPSPPCFGPGSSQAEHVAALLRLVTITSLDLANRMPKPPGPPLPQSIAVEGCTHTVLALLLIHALSIPGCTPTFLPNALVFGPSLEEPPAGAGSPAAPRVLLKDIQRWAMPMHAAAEKAGLPWSDITRSAIRITPRTTSARHRAAHFKAAWALILERGLGAAWIEGVGVEGIHAALLVAAEVRHEMLQLGRDCCMVVQFTNYERADQLHEEATKEAAAAAAHTRALGDGGGGDRQLRDSAAAGHGAAEADQAPSAALRMKLSQLVSLLYTRRDASVLRHPALRTAAAPDVRQACDSTVLADAQALLRVLSQRGAPVWEALQLDFLVRECPPGRMAKLMPPKPPQAKGAPQAKAKKR</sequence>
<feature type="compositionally biased region" description="Low complexity" evidence="1">
    <location>
        <begin position="1100"/>
        <end position="1109"/>
    </location>
</feature>
<feature type="compositionally biased region" description="Gly residues" evidence="1">
    <location>
        <begin position="433"/>
        <end position="445"/>
    </location>
</feature>
<evidence type="ECO:0000313" key="3">
    <source>
        <dbReference type="Proteomes" id="UP000612055"/>
    </source>
</evidence>
<dbReference type="Proteomes" id="UP000612055">
    <property type="component" value="Unassembled WGS sequence"/>
</dbReference>
<feature type="compositionally biased region" description="Basic and acidic residues" evidence="1">
    <location>
        <begin position="797"/>
        <end position="806"/>
    </location>
</feature>
<feature type="region of interest" description="Disordered" evidence="1">
    <location>
        <begin position="418"/>
        <end position="497"/>
    </location>
</feature>
<keyword evidence="3" id="KW-1185">Reference proteome</keyword>
<feature type="region of interest" description="Disordered" evidence="1">
    <location>
        <begin position="337"/>
        <end position="364"/>
    </location>
</feature>
<organism evidence="2 3">
    <name type="scientific">Edaphochlamys debaryana</name>
    <dbReference type="NCBI Taxonomy" id="47281"/>
    <lineage>
        <taxon>Eukaryota</taxon>
        <taxon>Viridiplantae</taxon>
        <taxon>Chlorophyta</taxon>
        <taxon>core chlorophytes</taxon>
        <taxon>Chlorophyceae</taxon>
        <taxon>CS clade</taxon>
        <taxon>Chlamydomonadales</taxon>
        <taxon>Chlamydomonadales incertae sedis</taxon>
        <taxon>Edaphochlamys</taxon>
    </lineage>
</organism>
<protein>
    <submittedName>
        <fullName evidence="2">Uncharacterized protein</fullName>
    </submittedName>
</protein>
<comment type="caution">
    <text evidence="2">The sequence shown here is derived from an EMBL/GenBank/DDBJ whole genome shotgun (WGS) entry which is preliminary data.</text>
</comment>
<dbReference type="EMBL" id="JAEHOE010000028">
    <property type="protein sequence ID" value="KAG2494806.1"/>
    <property type="molecule type" value="Genomic_DNA"/>
</dbReference>
<proteinExistence type="predicted"/>